<feature type="coiled-coil region" evidence="10">
    <location>
        <begin position="1771"/>
        <end position="1798"/>
    </location>
</feature>
<feature type="region of interest" description="Disordered" evidence="11">
    <location>
        <begin position="1817"/>
        <end position="1841"/>
    </location>
</feature>
<evidence type="ECO:0000313" key="15">
    <source>
        <dbReference type="Proteomes" id="UP000717996"/>
    </source>
</evidence>
<evidence type="ECO:0000256" key="12">
    <source>
        <dbReference type="SAM" id="Phobius"/>
    </source>
</evidence>
<keyword evidence="6 12" id="KW-0812">Transmembrane</keyword>
<feature type="region of interest" description="Disordered" evidence="11">
    <location>
        <begin position="1960"/>
        <end position="1982"/>
    </location>
</feature>
<dbReference type="Pfam" id="PF02364">
    <property type="entry name" value="Glucan_synthase"/>
    <property type="match status" value="1"/>
</dbReference>
<keyword evidence="7 12" id="KW-1133">Transmembrane helix</keyword>
<comment type="catalytic activity">
    <reaction evidence="9">
        <text>[(1-&gt;3)-beta-D-glucosyl](n) + UDP-alpha-D-glucose = [(1-&gt;3)-beta-D-glucosyl](n+1) + UDP + H(+)</text>
        <dbReference type="Rhea" id="RHEA:21476"/>
        <dbReference type="Rhea" id="RHEA-COMP:11146"/>
        <dbReference type="Rhea" id="RHEA-COMP:14303"/>
        <dbReference type="ChEBI" id="CHEBI:15378"/>
        <dbReference type="ChEBI" id="CHEBI:37671"/>
        <dbReference type="ChEBI" id="CHEBI:58223"/>
        <dbReference type="ChEBI" id="CHEBI:58885"/>
        <dbReference type="EC" id="2.4.1.34"/>
    </reaction>
</comment>
<keyword evidence="10" id="KW-0175">Coiled coil</keyword>
<dbReference type="SMART" id="SM01205">
    <property type="entry name" value="FKS1_dom1"/>
    <property type="match status" value="1"/>
</dbReference>
<evidence type="ECO:0000256" key="5">
    <source>
        <dbReference type="ARBA" id="ARBA00022679"/>
    </source>
</evidence>
<comment type="similarity">
    <text evidence="2">Belongs to the glycosyltransferase 48 family.</text>
</comment>
<evidence type="ECO:0000256" key="4">
    <source>
        <dbReference type="ARBA" id="ARBA00022676"/>
    </source>
</evidence>
<keyword evidence="4" id="KW-0328">Glycosyltransferase</keyword>
<dbReference type="PANTHER" id="PTHR12741">
    <property type="entry name" value="LYST-INTERACTING PROTEIN LIP5 DOPAMINE RESPONSIVE PROTEIN DRG-1"/>
    <property type="match status" value="1"/>
</dbReference>
<keyword evidence="8 12" id="KW-0472">Membrane</keyword>
<feature type="compositionally biased region" description="Polar residues" evidence="11">
    <location>
        <begin position="137"/>
        <end position="149"/>
    </location>
</feature>
<feature type="transmembrane region" description="Helical" evidence="12">
    <location>
        <begin position="3597"/>
        <end position="3619"/>
    </location>
</feature>
<keyword evidence="5" id="KW-0808">Transferase</keyword>
<feature type="compositionally biased region" description="Polar residues" evidence="11">
    <location>
        <begin position="2576"/>
        <end position="2588"/>
    </location>
</feature>
<protein>
    <recommendedName>
        <fullName evidence="3">1,3-beta-glucan synthase</fullName>
        <ecNumber evidence="3">2.4.1.34</ecNumber>
    </recommendedName>
</protein>
<feature type="compositionally biased region" description="Low complexity" evidence="11">
    <location>
        <begin position="1969"/>
        <end position="1982"/>
    </location>
</feature>
<dbReference type="EC" id="2.4.1.34" evidence="3"/>
<dbReference type="GO" id="GO:0006075">
    <property type="term" value="P:(1-&gt;3)-beta-D-glucan biosynthetic process"/>
    <property type="evidence" value="ECO:0007669"/>
    <property type="project" value="InterPro"/>
</dbReference>
<dbReference type="Pfam" id="PF23605">
    <property type="entry name" value="FKS1_dom2"/>
    <property type="match status" value="1"/>
</dbReference>
<feature type="compositionally biased region" description="Polar residues" evidence="11">
    <location>
        <begin position="2417"/>
        <end position="2440"/>
    </location>
</feature>
<evidence type="ECO:0000256" key="2">
    <source>
        <dbReference type="ARBA" id="ARBA00009040"/>
    </source>
</evidence>
<feature type="transmembrane region" description="Helical" evidence="12">
    <location>
        <begin position="4461"/>
        <end position="4482"/>
    </location>
</feature>
<evidence type="ECO:0000256" key="3">
    <source>
        <dbReference type="ARBA" id="ARBA00012589"/>
    </source>
</evidence>
<feature type="compositionally biased region" description="Basic and acidic residues" evidence="11">
    <location>
        <begin position="150"/>
        <end position="164"/>
    </location>
</feature>
<proteinExistence type="inferred from homology"/>
<evidence type="ECO:0000256" key="8">
    <source>
        <dbReference type="ARBA" id="ARBA00023136"/>
    </source>
</evidence>
<feature type="transmembrane region" description="Helical" evidence="12">
    <location>
        <begin position="4606"/>
        <end position="4625"/>
    </location>
</feature>
<organism evidence="14 15">
    <name type="scientific">Rhizopus oryzae</name>
    <name type="common">Mucormycosis agent</name>
    <name type="synonym">Rhizopus arrhizus var. delemar</name>
    <dbReference type="NCBI Taxonomy" id="64495"/>
    <lineage>
        <taxon>Eukaryota</taxon>
        <taxon>Fungi</taxon>
        <taxon>Fungi incertae sedis</taxon>
        <taxon>Mucoromycota</taxon>
        <taxon>Mucoromycotina</taxon>
        <taxon>Mucoromycetes</taxon>
        <taxon>Mucorales</taxon>
        <taxon>Mucorineae</taxon>
        <taxon>Rhizopodaceae</taxon>
        <taxon>Rhizopus</taxon>
    </lineage>
</organism>
<evidence type="ECO:0000313" key="14">
    <source>
        <dbReference type="EMBL" id="KAG1552937.1"/>
    </source>
</evidence>
<dbReference type="InterPro" id="IPR056261">
    <property type="entry name" value="FKS1-like_dom2"/>
</dbReference>
<feature type="region of interest" description="Disordered" evidence="11">
    <location>
        <begin position="2570"/>
        <end position="2594"/>
    </location>
</feature>
<evidence type="ECO:0000256" key="10">
    <source>
        <dbReference type="SAM" id="Coils"/>
    </source>
</evidence>
<evidence type="ECO:0000256" key="9">
    <source>
        <dbReference type="ARBA" id="ARBA00047777"/>
    </source>
</evidence>
<feature type="transmembrane region" description="Helical" evidence="12">
    <location>
        <begin position="4631"/>
        <end position="4647"/>
    </location>
</feature>
<feature type="transmembrane region" description="Helical" evidence="12">
    <location>
        <begin position="3766"/>
        <end position="3787"/>
    </location>
</feature>
<comment type="subcellular location">
    <subcellularLocation>
        <location evidence="1">Membrane</location>
        <topology evidence="1">Multi-pass membrane protein</topology>
    </subcellularLocation>
</comment>
<dbReference type="GO" id="GO:0051278">
    <property type="term" value="P:fungal-type cell wall polysaccharide biosynthetic process"/>
    <property type="evidence" value="ECO:0007669"/>
    <property type="project" value="TreeGrafter"/>
</dbReference>
<dbReference type="PANTHER" id="PTHR12741:SF48">
    <property type="entry name" value="1,3-BETA-GLUCAN SYNTHASE COMPONENT FKS1-RELATED"/>
    <property type="match status" value="1"/>
</dbReference>
<feature type="transmembrane region" description="Helical" evidence="12">
    <location>
        <begin position="3639"/>
        <end position="3666"/>
    </location>
</feature>
<dbReference type="InterPro" id="IPR003440">
    <property type="entry name" value="Glyco_trans_48_dom"/>
</dbReference>
<dbReference type="Pfam" id="PF14288">
    <property type="entry name" value="FKS1_dom1"/>
    <property type="match status" value="1"/>
</dbReference>
<evidence type="ECO:0000256" key="11">
    <source>
        <dbReference type="SAM" id="MobiDB-lite"/>
    </source>
</evidence>
<dbReference type="GO" id="GO:0005886">
    <property type="term" value="C:plasma membrane"/>
    <property type="evidence" value="ECO:0007669"/>
    <property type="project" value="TreeGrafter"/>
</dbReference>
<dbReference type="OrthoDB" id="43547at2759"/>
<evidence type="ECO:0000256" key="6">
    <source>
        <dbReference type="ARBA" id="ARBA00022692"/>
    </source>
</evidence>
<feature type="transmembrane region" description="Helical" evidence="12">
    <location>
        <begin position="4731"/>
        <end position="4749"/>
    </location>
</feature>
<feature type="region of interest" description="Disordered" evidence="11">
    <location>
        <begin position="116"/>
        <end position="164"/>
    </location>
</feature>
<feature type="transmembrane region" description="Helical" evidence="12">
    <location>
        <begin position="3710"/>
        <end position="3729"/>
    </location>
</feature>
<feature type="transmembrane region" description="Helical" evidence="12">
    <location>
        <begin position="3678"/>
        <end position="3698"/>
    </location>
</feature>
<feature type="compositionally biased region" description="Polar residues" evidence="11">
    <location>
        <begin position="2448"/>
        <end position="2462"/>
    </location>
</feature>
<feature type="region of interest" description="Disordered" evidence="11">
    <location>
        <begin position="2417"/>
        <end position="2464"/>
    </location>
</feature>
<dbReference type="InterPro" id="IPR026899">
    <property type="entry name" value="FKS1-like_dom1"/>
</dbReference>
<feature type="domain" description="1,3-beta-glucan synthase component FKS1-like" evidence="13">
    <location>
        <begin position="3453"/>
        <end position="3563"/>
    </location>
</feature>
<feature type="region of interest" description="Disordered" evidence="11">
    <location>
        <begin position="793"/>
        <end position="816"/>
    </location>
</feature>
<evidence type="ECO:0000259" key="13">
    <source>
        <dbReference type="SMART" id="SM01205"/>
    </source>
</evidence>
<dbReference type="GO" id="GO:0003843">
    <property type="term" value="F:1,3-beta-D-glucan synthase activity"/>
    <property type="evidence" value="ECO:0007669"/>
    <property type="project" value="UniProtKB-EC"/>
</dbReference>
<feature type="region of interest" description="Disordered" evidence="11">
    <location>
        <begin position="1924"/>
        <end position="1944"/>
    </location>
</feature>
<name>A0A9P7CGN4_RHIOR</name>
<dbReference type="GO" id="GO:0000148">
    <property type="term" value="C:1,3-beta-D-glucan synthase complex"/>
    <property type="evidence" value="ECO:0007669"/>
    <property type="project" value="InterPro"/>
</dbReference>
<feature type="transmembrane region" description="Helical" evidence="12">
    <location>
        <begin position="4706"/>
        <end position="4725"/>
    </location>
</feature>
<reference evidence="14" key="1">
    <citation type="journal article" date="2020" name="Microb. Genom.">
        <title>Genetic diversity of clinical and environmental Mucorales isolates obtained from an investigation of mucormycosis cases among solid organ transplant recipients.</title>
        <authorList>
            <person name="Nguyen M.H."/>
            <person name="Kaul D."/>
            <person name="Muto C."/>
            <person name="Cheng S.J."/>
            <person name="Richter R.A."/>
            <person name="Bruno V.M."/>
            <person name="Liu G."/>
            <person name="Beyhan S."/>
            <person name="Sundermann A.J."/>
            <person name="Mounaud S."/>
            <person name="Pasculle A.W."/>
            <person name="Nierman W.C."/>
            <person name="Driscoll E."/>
            <person name="Cumbie R."/>
            <person name="Clancy C.J."/>
            <person name="Dupont C.L."/>
        </authorList>
    </citation>
    <scope>NUCLEOTIDE SEQUENCE</scope>
    <source>
        <strain evidence="14">GL16</strain>
    </source>
</reference>
<feature type="compositionally biased region" description="Polar residues" evidence="11">
    <location>
        <begin position="1924"/>
        <end position="1937"/>
    </location>
</feature>
<comment type="caution">
    <text evidence="14">The sequence shown here is derived from an EMBL/GenBank/DDBJ whole genome shotgun (WGS) entry which is preliminary data.</text>
</comment>
<evidence type="ECO:0000256" key="7">
    <source>
        <dbReference type="ARBA" id="ARBA00022989"/>
    </source>
</evidence>
<evidence type="ECO:0000256" key="1">
    <source>
        <dbReference type="ARBA" id="ARBA00004141"/>
    </source>
</evidence>
<dbReference type="Proteomes" id="UP000717996">
    <property type="component" value="Unassembled WGS sequence"/>
</dbReference>
<gene>
    <name evidence="14" type="ORF">G6F51_000913</name>
</gene>
<feature type="transmembrane region" description="Helical" evidence="12">
    <location>
        <begin position="4516"/>
        <end position="4533"/>
    </location>
</feature>
<sequence length="4811" mass="551218">MQVSPTEKAVFQPSIRITIMADYSQFASNINIIPVLVGHPTMRVFMQNVIITPNNIQHILKKLKLEFMTFQQDTAQFRKEIKRTRNNMGYNLDVGSKTDPSVADVLDATSFTSKHRHSLSINKNQKNQADENREDTSNQNMSESQTDTDQSSKDTSRQSSKKEVWGIGKSGANLSRILHAGHFALKLLPKEGSARLILITDGSMKSNVHDSTFVRQFAEEDITCHIIQVGSSNGFIPGKNFGFVPDTEILKFLARATNGTFMYSERCSPVTSISLTAPDKERNQTQSDFAAIQSTANFVDINQSKNIPNPNIYHHRFLFRETTFAKTHNEVRLASDSDPRVHMNRRETSRDIDSERRKTYSNFPWDPYAKAPEEEWRLLKYGEYMLPSEFSHIIAARAREGFVVQSVSFDDGTGARQVDPGIHDLEAKNLLTMRKERVQIVMIMHWQPNVVIEYRIRATWLPLVIGSSNTYNNETLLMSSGIFPRAKAPRAEIYVRTDVSFAHMLQNWDVFKRRAQMMGVVTGYIYFGETYAAPVYSKIEKLKKYLIDIYEGDEALKSTIGFPGKFWMNISTSESTLHSLPSSLWPEGQNFNETTGRYHIAQQQELSIKSFKIFWDRLNTAETRARTRCWYDSGCIDLLVGDVSPFMSPKLLSVYNQDFVNNVEGNIRIMIENVKSVMEDWADFVGEDGTFVKIIHKTLPNLFTSHDDITKETFAQFSKLPPSFCELRVRHEYGRLITLRLLFFNVECLARNKVKENLVHILKTSPLTALPCNMICQRSFSMLLMRDSKHFSDNSVSSPDIENQGENVKSLGNQPKNQNRSKSWYLPFATWLTSEHIVHDYLHHTTWSWQTDSHDDTYHKNNRMMPIHDLAFQFLCQTRLDQGYQLVSPRRDSTQFYQEITLPATNGKHVALCAIQYFVWKDSATGKITTELWIEPAGEFDIGQYDRVKKWTFEPDRKKISQLVTFDQVHAIGRSRGIGEFKEKIKTFQTTESDENDSNIFLLPQLFDVSSVLQSNKFVVASFRCPKFEITPRSQQNRLQLIVSHPDEYEKTNEEGVTSNINTAANTPNIKNKSLTRTQRYLRRSVNHSPADFAINLSLSSEEQSLFVIRPDSLLSSNVRNIIGLNVTLQSYAILHYFVERSLEYISSGEINMSHHNLGTSFWNELRNAICKLSKDQKVTSTSLVTDLRKMRCFVKVFDPRSFVVTLSPNLDSIVNSLLKLQKDNANDNSLFASDYNKKIDVFMFECIRQKPMKPTKDVVSSRTSNHFLTENIIDDTDRVNIKPIEFLIHESDGLGEMLRPELYEGHFSGCQTNAQVSERTLRVAQDIVKHYSKSFFNSFYASLVRGFTASDDDLSKVLEVCHESNMELDLTEFMNMMAMQKEEYISLSRDVQVAESQGKFNAIFNQYFSLVHTKSGKQTNLFYYKPSFSRYNVANMQLDDASENSKISFIINLATHSRSPLLVKLLCAYKNVPDNKNPKAKRTPETVVPVNTLPTLYLDSINVKEKKNSEKSKSSNDHPFVLKDKQVSLQLVFLNMPKTELENSDLNIHNNVPSETVEDLTRSMQSQPECFDSLNTEQQLALIDIESRVKWLLVEETLHGLLKAPNITISILNYVEKKLSKPNPYIGHNASISIPFRFVRNSKNSRQIFMKELEKDGYNNNRKYNLRRLGNYFYVSEDSVFNMGDEASYSNSNSPIATENPPHSETDTQCENYCEGLGISICSPNGKVDDEATLVDEFDAPLFKRPLYWLIMVPHRAYVQIYYYSKMPTLSTNSEVLEAVKEKIRQIEEKTNQISLLNYLQKTRICSAYLEAPGTTEEATSYSEDESDENHSGIESPDTLANNVKTNQEYRSNFSPGQFSCPIVFIKRFPLHWRLQPNISLKFLASDVLRLFKVINRPNMFVIERDGLIVYCKISEEIAGDNSNTSPNTVCSSPGQSERLKPIEDDSKTVASFNFESSAKRDHAVTNPASPARARTTSSSRNIGNESRELVIQVFGINLPAWVESEFIDMIENRLITQLTLTEVQQFFARNSTSKPTLADVEFILPIWKPPTRREIMRIPRAVDNPCLLLHYLSQIIVADSIKPLNGPHVGSVVKNYYSDLFYNENNETTNIVPRILNDSHRESAKDSLSNTLCFYYNCTKRVPGSSTSLELLVGQGMAGICITLLDEAGAPMPKSKREGSRNFEFDPETARQCLEQDFREVAAEEAHYYVWIDFWTIGTADSDALTQHLYECYRQSLCDYFIEKTVSMDFSSVLSDRKALQKAITAKSKGGLGSILRNKFVDSILYTLQKAWQLNSPTVYCMSKSVRTTPWCMDDLLRYIDMTLRKIDSNLKPVVASKVCKKEPWDDNDDFSTPSSDWILYKDYEYLHQQKIQENIRLVAVSGLQEFVEKFGNISHTSIQNRRLSAASIIDSQKSISRRNSGDSTVTENSGQQRNTKSVRQDRSRASSTISNPGSTQRNGPQLDAKKHCFLIMTLSEDSLSIYTYNWSESISLDLFKNIASIASRQEARIGILTNVLHQKMGLFHHAESIKDSVERSVFSLEQSAKLLSANAMSNSVFSSSISQNHIGSPIPKKSSQTEHSGALNFSASRGSTRRSTESSILPFANMLDFKDMISYATTIPPRNQLDGHKPSETSLTIKSKEQDAYLDKVLQKSLIRSTELDQALMDSITNSVAETPFGKDYDALRRHGQTFLEAFLRRSKVQSAHRKALKIYIKWRKRYGDPQTELDTTEKLSRRDVSTIMRSSRVLHFCRTSLTFCDPEKDWTGQAQGQTTEPVINWYKDMAETLISEYTAYLERADMQPIDFAKSEDDETQHVMITSEFDLGKNLKADCSPAYLLSVFEGGSIICEIRLTGIFLSVTLYTLHRQYGRLDYKRFRPETRGKKRENFRKFEKNCGRFKQLIHINSFVYDFHVRYMQKALESPENLPANFDIMFFVRRFALLNQYSSPFSKARMIRGLYNINIANINQATFFENLFKISTRCGFRNILSKDRFLATSTSSSDPFFKTKQREESLLSSKWKYTLVMSPADENFFKNDSEIADRRNTKNPPMYSITIEYFVLVSNQENMMPQDMTRKSWGTNQRSLNDTTDLSSIKLIDEGYSIADIIQGAKARIDNIVSEVTTTSKQIHNWNKLYCAEISSPKTERPDFIDLLSKFEHTDIAELDDDVASIFKMDLDWDAVLNTVNTLMRNNTSRYKLSRARHFADCEFDGSECIKASSSTYSTTFNTHFADQSQSIVTTSSIPESIDLMQTLRNDIHNFDRYFNYAPSSESLSALLESKSYQMHKLTGTAFSTATEMPHCISSATLVDGNYDAYSSWTLAANNENLPSLQTIQEIFIRLKNTFGFQYDSMLNMLDHLLVMLDSRSSRMSAKMALLTLHADYIGGPNANYRKWYFVTQLEPKNIAKTQKKDNETMDDDAYSFFDPDNSKSKMLQLKDLEHKWRVRMEQMPDTEKLQQLALWLMLWGEASVIRFCPELLCFIFKLADDMLRENPSIDSVQEGDYLDNVITPLYIFIRNQVYKNNKNGEFVRRDKDHADIVGYDDINQLFWDHEKMNALVLDDKTAFNTIEVHLRYKALRLVNWKKAFRKTFKEKRSWMHLAVNFSRIWILHIVSFWYYIAANSEILYLDSDKRIAKQEIAVQMSVAALGGAVAVLLVMTSTIAEFIYIPTTFKNIHILLHRMAILFLIFIINFGPSVYCVKIQRIGGSSVAVASAQIIVSLITSVYFAITPQSLLFTHIGPTNKKETRADQAFTANFPILKKEDRIISIGLWFCVFGCKFLESYFFMALSFKDPLKAIAKIKIENCKESMLVELFLFFLDTYLWYVIWNTVFSVARSFYLGISVWSPWRNVFSRLPKRIYTKILAASEMDIQLQSKTLCSQIWNALIVSMFREHILSAEHASKLIYRQIPDINNSKPVLKSPNFFVFQEDAAFKTEYYTQKGEAERRIQFFAQSLTTPMPEAVPVPNMPTFTVLIPHYSEKIILSLREIIREEGRNTKITLLEYLKHLHAFEWENFVKDTKVLADEALYLPGEEKSDAKVVNVRNSPSITQLHSQSISSAIADEKTETKHKIDDLPFYCVGFKSAAPEYTIRTRIWASLRSQTLYRTISGFMNYQKAIKLLYRVETPDLSNIQSSPSTNHSLIDLELDQMAKRKFKFVIAMQRYSSFNKEEKENVEYIMKAYPDLQIAYLEQESLTIEDTDDNDIKKENAFYSVLIDGNCPISHDGRRSPKYRIRLPGNPILGDGKSDNQNTALIYYRGEYLQLIDANQDNYLEECIKIRSVLGEFEETTPPDRSPYAQTESNKSPVAIVGAREYIFSENVGILGDVAAGKEQTFGTLTQRIMATIGGRLHYGHPDILNATFMTTRGGVSKAQKGLHLNEDIYAGMNAFQRGGRIKHVEYFQCGKGRDLGFGSVLNFVTKIGSGMGEQMLSREYYYLGTQLPLDRFLTFYYAHPGFHINNIFIMFSIHTFILMLFFVGATSLPLTLCETDNSASETILTSGECYNFTPIYEWLKRVMISIFSVISISFLPLFLQETTEKGLFRAFSRLCKHMLSLSPFFEIFVTQTYTNAILNNLTFGGAKYIGTGRGIAATRLSFPLLYSRFADVSMYAGARLALILLFGSTVLWIPHLLYFWMTVLALIISPFVFNPHQFALTDFLYDYREYIRWLCRGNGKNHNNSWIGHCRSIRLRTTGVKKKQLEDSGKTAVAHGWAVLNLIAFFELLYFLENWQFSSLLLGIIAAGFVQRFILKLMTVALLTRELGEGQTNQAWWTGRWYGRNLGWYALSQPYREYVCKITEMTLFATDFTNGTL</sequence>
<dbReference type="EMBL" id="JAANIT010000060">
    <property type="protein sequence ID" value="KAG1552937.1"/>
    <property type="molecule type" value="Genomic_DNA"/>
</dbReference>
<accession>A0A9P7CGN4</accession>